<comment type="caution">
    <text evidence="1">The sequence shown here is derived from an EMBL/GenBank/DDBJ whole genome shotgun (WGS) entry which is preliminary data.</text>
</comment>
<sequence length="98" mass="11910">MDHVQSNLITLRTWVLKKEYEFIELASEIDTEVYKKVKQLFKTIDKGFEDILSSKNWFRYNWSNPFKNCKVGYLKRREGEADCVRLINLTQEIHFFFH</sequence>
<accession>A0A2B6S2B0</accession>
<protein>
    <submittedName>
        <fullName evidence="1">Uncharacterized protein</fullName>
    </submittedName>
</protein>
<dbReference type="AlphaFoldDB" id="A0A2B6S2B0"/>
<reference evidence="1 2" key="1">
    <citation type="submission" date="2017-09" db="EMBL/GenBank/DDBJ databases">
        <title>Large-scale bioinformatics analysis of Bacillus genomes uncovers conserved roles of natural products in bacterial physiology.</title>
        <authorList>
            <consortium name="Agbiome Team Llc"/>
            <person name="Bleich R.M."/>
            <person name="Grubbs K.J."/>
            <person name="Santa Maria K.C."/>
            <person name="Allen S.E."/>
            <person name="Farag S."/>
            <person name="Shank E.A."/>
            <person name="Bowers A."/>
        </authorList>
    </citation>
    <scope>NUCLEOTIDE SEQUENCE [LARGE SCALE GENOMIC DNA]</scope>
    <source>
        <strain evidence="1 2">AFS065610</strain>
    </source>
</reference>
<evidence type="ECO:0000313" key="1">
    <source>
        <dbReference type="EMBL" id="PGD39750.1"/>
    </source>
</evidence>
<proteinExistence type="predicted"/>
<organism evidence="1 2">
    <name type="scientific">Bacillus wiedmannii</name>
    <dbReference type="NCBI Taxonomy" id="1890302"/>
    <lineage>
        <taxon>Bacteria</taxon>
        <taxon>Bacillati</taxon>
        <taxon>Bacillota</taxon>
        <taxon>Bacilli</taxon>
        <taxon>Bacillales</taxon>
        <taxon>Bacillaceae</taxon>
        <taxon>Bacillus</taxon>
        <taxon>Bacillus cereus group</taxon>
    </lineage>
</organism>
<dbReference type="RefSeq" id="WP_098707281.1">
    <property type="nucleotide sequence ID" value="NZ_NVIY01000004.1"/>
</dbReference>
<gene>
    <name evidence="1" type="ORF">COM27_02090</name>
</gene>
<dbReference type="Proteomes" id="UP000223472">
    <property type="component" value="Unassembled WGS sequence"/>
</dbReference>
<name>A0A2B6S2B0_9BACI</name>
<evidence type="ECO:0000313" key="2">
    <source>
        <dbReference type="Proteomes" id="UP000223472"/>
    </source>
</evidence>
<dbReference type="EMBL" id="NVIY01000004">
    <property type="protein sequence ID" value="PGD39750.1"/>
    <property type="molecule type" value="Genomic_DNA"/>
</dbReference>